<organism evidence="6 7">
    <name type="scientific">Candidatus Harrisonbacteria bacterium CG10_big_fil_rev_8_21_14_0_10_38_8</name>
    <dbReference type="NCBI Taxonomy" id="1974582"/>
    <lineage>
        <taxon>Bacteria</taxon>
        <taxon>Candidatus Harrisoniibacteriota</taxon>
    </lineage>
</organism>
<evidence type="ECO:0000256" key="2">
    <source>
        <dbReference type="ARBA" id="ARBA00022448"/>
    </source>
</evidence>
<dbReference type="AlphaFoldDB" id="A0A2M6WK14"/>
<feature type="domain" description="Solute-binding protein family 5" evidence="5">
    <location>
        <begin position="92"/>
        <end position="455"/>
    </location>
</feature>
<dbReference type="GO" id="GO:0043190">
    <property type="term" value="C:ATP-binding cassette (ABC) transporter complex"/>
    <property type="evidence" value="ECO:0007669"/>
    <property type="project" value="InterPro"/>
</dbReference>
<name>A0A2M6WK14_9BACT</name>
<comment type="caution">
    <text evidence="6">The sequence shown here is derived from an EMBL/GenBank/DDBJ whole genome shotgun (WGS) entry which is preliminary data.</text>
</comment>
<evidence type="ECO:0000256" key="1">
    <source>
        <dbReference type="ARBA" id="ARBA00005695"/>
    </source>
</evidence>
<evidence type="ECO:0000313" key="6">
    <source>
        <dbReference type="EMBL" id="PIT93130.1"/>
    </source>
</evidence>
<dbReference type="PANTHER" id="PTHR30290">
    <property type="entry name" value="PERIPLASMIC BINDING COMPONENT OF ABC TRANSPORTER"/>
    <property type="match status" value="1"/>
</dbReference>
<dbReference type="SUPFAM" id="SSF53850">
    <property type="entry name" value="Periplasmic binding protein-like II"/>
    <property type="match status" value="1"/>
</dbReference>
<dbReference type="Gene3D" id="3.40.190.10">
    <property type="entry name" value="Periplasmic binding protein-like II"/>
    <property type="match status" value="1"/>
</dbReference>
<keyword evidence="4" id="KW-1133">Transmembrane helix</keyword>
<evidence type="ECO:0000313" key="7">
    <source>
        <dbReference type="Proteomes" id="UP000229112"/>
    </source>
</evidence>
<dbReference type="Gene3D" id="3.10.105.10">
    <property type="entry name" value="Dipeptide-binding Protein, Domain 3"/>
    <property type="match status" value="1"/>
</dbReference>
<evidence type="ECO:0000256" key="3">
    <source>
        <dbReference type="ARBA" id="ARBA00022729"/>
    </source>
</evidence>
<dbReference type="EMBL" id="PFAY01000011">
    <property type="protein sequence ID" value="PIT93130.1"/>
    <property type="molecule type" value="Genomic_DNA"/>
</dbReference>
<dbReference type="PANTHER" id="PTHR30290:SF9">
    <property type="entry name" value="OLIGOPEPTIDE-BINDING PROTEIN APPA"/>
    <property type="match status" value="1"/>
</dbReference>
<keyword evidence="4" id="KW-0472">Membrane</keyword>
<sequence length="552" mass="62612">MKTSSFKKLFSLFNEKEKKTFRIAGIVFLISLLSYSFLFFKEKTITIPSYGGTYIEGVVGQPIAINPLLLGGNKADTDLARLLFASLSTLSQSQTVSSEGKVWNITLKEGLLWSDMKPITADDVVFTLKSIQDPDSNSPLYQDWKDVVVERTNEREVRFTLSSPNAFFENNLKNLLIAPEHIFSGIPVTNLRLSNYNLEPVGSGPFVFKNYKKQRTGFISEYSLVRNPDYSADGPLINKFIVRFYPNYNDAILAFNRKSIDGLGEVDPNYLKDIKINHKTYQLGIPQYFALFFNQSENSLIQSHSTRETLFYGVNKEEIINTVFNGYANKLDGPIPPYFPGFHEDLVAPVTSTLETAINLLKEDGWVLGSDGIQTREVRGIEQKLEITLTTPQVPFLVNTAKLIKEQWAKLGIKTNLNIVSIETINEQVIVPRNYEVLLYGNTLSTPDIYSFWHSSLILPPGLNLAIYQSSQVDELIEENRTTFDQSTLSANLRRIQEHLIQDIPAIILYSPDYLYLAPNSLGGLPRSYIESSSHRFNSVNEWYLKTNRILK</sequence>
<protein>
    <recommendedName>
        <fullName evidence="5">Solute-binding protein family 5 domain-containing protein</fullName>
    </recommendedName>
</protein>
<accession>A0A2M6WK14</accession>
<keyword evidence="2" id="KW-0813">Transport</keyword>
<dbReference type="GO" id="GO:1904680">
    <property type="term" value="F:peptide transmembrane transporter activity"/>
    <property type="evidence" value="ECO:0007669"/>
    <property type="project" value="TreeGrafter"/>
</dbReference>
<dbReference type="Pfam" id="PF00496">
    <property type="entry name" value="SBP_bac_5"/>
    <property type="match status" value="1"/>
</dbReference>
<comment type="similarity">
    <text evidence="1">Belongs to the bacterial solute-binding protein 5 family.</text>
</comment>
<keyword evidence="3" id="KW-0732">Signal</keyword>
<dbReference type="Gene3D" id="3.90.76.10">
    <property type="entry name" value="Dipeptide-binding Protein, Domain 1"/>
    <property type="match status" value="1"/>
</dbReference>
<dbReference type="CDD" id="cd08513">
    <property type="entry name" value="PBP2_thermophilic_Hb8_like"/>
    <property type="match status" value="1"/>
</dbReference>
<gene>
    <name evidence="6" type="ORF">COU06_01430</name>
</gene>
<dbReference type="GO" id="GO:0015833">
    <property type="term" value="P:peptide transport"/>
    <property type="evidence" value="ECO:0007669"/>
    <property type="project" value="TreeGrafter"/>
</dbReference>
<feature type="transmembrane region" description="Helical" evidence="4">
    <location>
        <begin position="21"/>
        <end position="40"/>
    </location>
</feature>
<dbReference type="InterPro" id="IPR039424">
    <property type="entry name" value="SBP_5"/>
</dbReference>
<dbReference type="InterPro" id="IPR030678">
    <property type="entry name" value="Peptide/Ni-bd"/>
</dbReference>
<dbReference type="PIRSF" id="PIRSF002741">
    <property type="entry name" value="MppA"/>
    <property type="match status" value="1"/>
</dbReference>
<reference evidence="7" key="1">
    <citation type="submission" date="2017-09" db="EMBL/GenBank/DDBJ databases">
        <title>Depth-based differentiation of microbial function through sediment-hosted aquifers and enrichment of novel symbionts in the deep terrestrial subsurface.</title>
        <authorList>
            <person name="Probst A.J."/>
            <person name="Ladd B."/>
            <person name="Jarett J.K."/>
            <person name="Geller-Mcgrath D.E."/>
            <person name="Sieber C.M.K."/>
            <person name="Emerson J.B."/>
            <person name="Anantharaman K."/>
            <person name="Thomas B.C."/>
            <person name="Malmstrom R."/>
            <person name="Stieglmeier M."/>
            <person name="Klingl A."/>
            <person name="Woyke T."/>
            <person name="Ryan C.M."/>
            <person name="Banfield J.F."/>
        </authorList>
    </citation>
    <scope>NUCLEOTIDE SEQUENCE [LARGE SCALE GENOMIC DNA]</scope>
</reference>
<dbReference type="InterPro" id="IPR000914">
    <property type="entry name" value="SBP_5_dom"/>
</dbReference>
<proteinExistence type="inferred from homology"/>
<evidence type="ECO:0000256" key="4">
    <source>
        <dbReference type="SAM" id="Phobius"/>
    </source>
</evidence>
<keyword evidence="4" id="KW-0812">Transmembrane</keyword>
<dbReference type="GO" id="GO:0042597">
    <property type="term" value="C:periplasmic space"/>
    <property type="evidence" value="ECO:0007669"/>
    <property type="project" value="UniProtKB-ARBA"/>
</dbReference>
<evidence type="ECO:0000259" key="5">
    <source>
        <dbReference type="Pfam" id="PF00496"/>
    </source>
</evidence>
<dbReference type="Proteomes" id="UP000229112">
    <property type="component" value="Unassembled WGS sequence"/>
</dbReference>